<dbReference type="Gene3D" id="1.10.760.10">
    <property type="entry name" value="Cytochrome c-like domain"/>
    <property type="match status" value="1"/>
</dbReference>
<feature type="domain" description="Cytochrome c" evidence="5">
    <location>
        <begin position="31"/>
        <end position="119"/>
    </location>
</feature>
<dbReference type="PROSITE" id="PS51007">
    <property type="entry name" value="CYTC"/>
    <property type="match status" value="1"/>
</dbReference>
<evidence type="ECO:0000313" key="7">
    <source>
        <dbReference type="Proteomes" id="UP001500507"/>
    </source>
</evidence>
<dbReference type="EMBL" id="BAAAFG010000016">
    <property type="protein sequence ID" value="GAA0872995.1"/>
    <property type="molecule type" value="Genomic_DNA"/>
</dbReference>
<reference evidence="6 7" key="1">
    <citation type="journal article" date="2019" name="Int. J. Syst. Evol. Microbiol.">
        <title>The Global Catalogue of Microorganisms (GCM) 10K type strain sequencing project: providing services to taxonomists for standard genome sequencing and annotation.</title>
        <authorList>
            <consortium name="The Broad Institute Genomics Platform"/>
            <consortium name="The Broad Institute Genome Sequencing Center for Infectious Disease"/>
            <person name="Wu L."/>
            <person name="Ma J."/>
        </authorList>
    </citation>
    <scope>NUCLEOTIDE SEQUENCE [LARGE SCALE GENOMIC DNA]</scope>
    <source>
        <strain evidence="6 7">JCM 16082</strain>
    </source>
</reference>
<dbReference type="InterPro" id="IPR051459">
    <property type="entry name" value="Cytochrome_c-type_DH"/>
</dbReference>
<keyword evidence="3 4" id="KW-0408">Iron</keyword>
<dbReference type="InterPro" id="IPR036909">
    <property type="entry name" value="Cyt_c-like_dom_sf"/>
</dbReference>
<proteinExistence type="predicted"/>
<evidence type="ECO:0000256" key="1">
    <source>
        <dbReference type="ARBA" id="ARBA00022617"/>
    </source>
</evidence>
<evidence type="ECO:0000259" key="5">
    <source>
        <dbReference type="PROSITE" id="PS51007"/>
    </source>
</evidence>
<keyword evidence="2 4" id="KW-0479">Metal-binding</keyword>
<accession>A0ABN1MIF7</accession>
<evidence type="ECO:0000256" key="2">
    <source>
        <dbReference type="ARBA" id="ARBA00022723"/>
    </source>
</evidence>
<keyword evidence="7" id="KW-1185">Reference proteome</keyword>
<name>A0ABN1MIF7_9FLAO</name>
<protein>
    <recommendedName>
        <fullName evidence="5">Cytochrome c domain-containing protein</fullName>
    </recommendedName>
</protein>
<dbReference type="PANTHER" id="PTHR35008:SF8">
    <property type="entry name" value="ALCOHOL DEHYDROGENASE CYTOCHROME C SUBUNIT"/>
    <property type="match status" value="1"/>
</dbReference>
<evidence type="ECO:0000313" key="6">
    <source>
        <dbReference type="EMBL" id="GAA0872995.1"/>
    </source>
</evidence>
<organism evidence="6 7">
    <name type="scientific">Gangjinia marincola</name>
    <dbReference type="NCBI Taxonomy" id="578463"/>
    <lineage>
        <taxon>Bacteria</taxon>
        <taxon>Pseudomonadati</taxon>
        <taxon>Bacteroidota</taxon>
        <taxon>Flavobacteriia</taxon>
        <taxon>Flavobacteriales</taxon>
        <taxon>Flavobacteriaceae</taxon>
        <taxon>Gangjinia</taxon>
    </lineage>
</organism>
<dbReference type="SUPFAM" id="SSF46626">
    <property type="entry name" value="Cytochrome c"/>
    <property type="match status" value="1"/>
</dbReference>
<evidence type="ECO:0000256" key="3">
    <source>
        <dbReference type="ARBA" id="ARBA00023004"/>
    </source>
</evidence>
<dbReference type="Proteomes" id="UP001500507">
    <property type="component" value="Unassembled WGS sequence"/>
</dbReference>
<sequence>MVVSCQESTAKKNETLKIGQKEVAIQSPLEESIARGEEVYNDFCKQCHLPNGKGVKNIYPPLANSDWLKEKRKESIHAVKYGLQGEIEVNGQTYSNIMMPMGLEDQEVADVMNYTMNSWGNTQERMVTKEEVAGVEK</sequence>
<dbReference type="PANTHER" id="PTHR35008">
    <property type="entry name" value="BLL4482 PROTEIN-RELATED"/>
    <property type="match status" value="1"/>
</dbReference>
<dbReference type="InterPro" id="IPR009056">
    <property type="entry name" value="Cyt_c-like_dom"/>
</dbReference>
<evidence type="ECO:0000256" key="4">
    <source>
        <dbReference type="PROSITE-ProRule" id="PRU00433"/>
    </source>
</evidence>
<dbReference type="Pfam" id="PF00034">
    <property type="entry name" value="Cytochrom_C"/>
    <property type="match status" value="1"/>
</dbReference>
<gene>
    <name evidence="6" type="ORF">GCM10009117_21420</name>
</gene>
<keyword evidence="1 4" id="KW-0349">Heme</keyword>
<comment type="caution">
    <text evidence="6">The sequence shown here is derived from an EMBL/GenBank/DDBJ whole genome shotgun (WGS) entry which is preliminary data.</text>
</comment>